<dbReference type="InterPro" id="IPR002110">
    <property type="entry name" value="Ankyrin_rpt"/>
</dbReference>
<dbReference type="SMART" id="SM00248">
    <property type="entry name" value="ANK"/>
    <property type="match status" value="6"/>
</dbReference>
<keyword evidence="1" id="KW-0677">Repeat</keyword>
<dbReference type="Pfam" id="PF00023">
    <property type="entry name" value="Ank"/>
    <property type="match status" value="1"/>
</dbReference>
<dbReference type="AlphaFoldDB" id="A0A1V6TIW4"/>
<dbReference type="PANTHER" id="PTHR24198:SF165">
    <property type="entry name" value="ANKYRIN REPEAT-CONTAINING PROTEIN-RELATED"/>
    <property type="match status" value="1"/>
</dbReference>
<organism evidence="5 6">
    <name type="scientific">Penicillium steckii</name>
    <dbReference type="NCBI Taxonomy" id="303698"/>
    <lineage>
        <taxon>Eukaryota</taxon>
        <taxon>Fungi</taxon>
        <taxon>Dikarya</taxon>
        <taxon>Ascomycota</taxon>
        <taxon>Pezizomycotina</taxon>
        <taxon>Eurotiomycetes</taxon>
        <taxon>Eurotiomycetidae</taxon>
        <taxon>Eurotiales</taxon>
        <taxon>Aspergillaceae</taxon>
        <taxon>Penicillium</taxon>
    </lineage>
</organism>
<dbReference type="InterPro" id="IPR036770">
    <property type="entry name" value="Ankyrin_rpt-contain_sf"/>
</dbReference>
<evidence type="ECO:0000256" key="3">
    <source>
        <dbReference type="PROSITE-ProRule" id="PRU00023"/>
    </source>
</evidence>
<evidence type="ECO:0000256" key="4">
    <source>
        <dbReference type="SAM" id="MobiDB-lite"/>
    </source>
</evidence>
<feature type="region of interest" description="Disordered" evidence="4">
    <location>
        <begin position="1"/>
        <end position="28"/>
    </location>
</feature>
<dbReference type="OrthoDB" id="4772757at2759"/>
<evidence type="ECO:0000313" key="5">
    <source>
        <dbReference type="EMBL" id="OQE26332.1"/>
    </source>
</evidence>
<accession>A0A1V6TIW4</accession>
<dbReference type="Proteomes" id="UP000191285">
    <property type="component" value="Unassembled WGS sequence"/>
</dbReference>
<keyword evidence="6" id="KW-1185">Reference proteome</keyword>
<name>A0A1V6TIW4_9EURO</name>
<dbReference type="PROSITE" id="PS50297">
    <property type="entry name" value="ANK_REP_REGION"/>
    <property type="match status" value="3"/>
</dbReference>
<dbReference type="SUPFAM" id="SSF48403">
    <property type="entry name" value="Ankyrin repeat"/>
    <property type="match status" value="1"/>
</dbReference>
<evidence type="ECO:0000256" key="1">
    <source>
        <dbReference type="ARBA" id="ARBA00022737"/>
    </source>
</evidence>
<gene>
    <name evidence="5" type="ORF">PENSTE_c005G01103</name>
</gene>
<dbReference type="PROSITE" id="PS50088">
    <property type="entry name" value="ANK_REPEAT"/>
    <property type="match status" value="3"/>
</dbReference>
<dbReference type="PRINTS" id="PR01415">
    <property type="entry name" value="ANKYRIN"/>
</dbReference>
<protein>
    <submittedName>
        <fullName evidence="5">Uncharacterized protein</fullName>
    </submittedName>
</protein>
<dbReference type="Pfam" id="PF12796">
    <property type="entry name" value="Ank_2"/>
    <property type="match status" value="2"/>
</dbReference>
<feature type="repeat" description="ANK" evidence="3">
    <location>
        <begin position="207"/>
        <end position="240"/>
    </location>
</feature>
<dbReference type="Gene3D" id="1.25.40.20">
    <property type="entry name" value="Ankyrin repeat-containing domain"/>
    <property type="match status" value="2"/>
</dbReference>
<proteinExistence type="predicted"/>
<evidence type="ECO:0000256" key="2">
    <source>
        <dbReference type="ARBA" id="ARBA00023043"/>
    </source>
</evidence>
<feature type="repeat" description="ANK" evidence="3">
    <location>
        <begin position="174"/>
        <end position="206"/>
    </location>
</feature>
<dbReference type="STRING" id="303698.A0A1V6TIW4"/>
<dbReference type="PANTHER" id="PTHR24198">
    <property type="entry name" value="ANKYRIN REPEAT AND PROTEIN KINASE DOMAIN-CONTAINING PROTEIN"/>
    <property type="match status" value="1"/>
</dbReference>
<feature type="repeat" description="ANK" evidence="3">
    <location>
        <begin position="60"/>
        <end position="92"/>
    </location>
</feature>
<reference evidence="6" key="1">
    <citation type="journal article" date="2017" name="Nat. Microbiol.">
        <title>Global analysis of biosynthetic gene clusters reveals vast potential of secondary metabolite production in Penicillium species.</title>
        <authorList>
            <person name="Nielsen J.C."/>
            <person name="Grijseels S."/>
            <person name="Prigent S."/>
            <person name="Ji B."/>
            <person name="Dainat J."/>
            <person name="Nielsen K.F."/>
            <person name="Frisvad J.C."/>
            <person name="Workman M."/>
            <person name="Nielsen J."/>
        </authorList>
    </citation>
    <scope>NUCLEOTIDE SEQUENCE [LARGE SCALE GENOMIC DNA]</scope>
    <source>
        <strain evidence="6">IBT 24891</strain>
    </source>
</reference>
<comment type="caution">
    <text evidence="5">The sequence shown here is derived from an EMBL/GenBank/DDBJ whole genome shotgun (WGS) entry which is preliminary data.</text>
</comment>
<keyword evidence="2 3" id="KW-0040">ANK repeat</keyword>
<sequence length="294" mass="32374">MARYPSGIRCQSSNTRRKWKDRDPFSSVPQDIRNQAAANTIVKLRKLTAHGASLDAQDSKGLTPVIYATTLENMEILKVLVSEGANINARCHLGRTPLIYASVLRSLEMARCIMEQGGSVTARCHKGRTPLIYTSAKTNITTKAISPMTEDAEGDKIAKSLIEKGAEIDPRCSSGCTPLHYASDAKRHELATTLLDQGAYVNAEDNTGRTPLHCAAKRPDNDLLVKKLIRSGAKINQRLNGTVTALEIATKLDAINGSVIRYLVKHGAECEMEDPIVKRRVIRAQRWLKLTMQL</sequence>
<dbReference type="EMBL" id="MLKD01000005">
    <property type="protein sequence ID" value="OQE26332.1"/>
    <property type="molecule type" value="Genomic_DNA"/>
</dbReference>
<evidence type="ECO:0000313" key="6">
    <source>
        <dbReference type="Proteomes" id="UP000191285"/>
    </source>
</evidence>